<dbReference type="SMART" id="SM00398">
    <property type="entry name" value="HMG"/>
    <property type="match status" value="1"/>
</dbReference>
<evidence type="ECO:0000313" key="7">
    <source>
        <dbReference type="EMBL" id="ESN91512.1"/>
    </source>
</evidence>
<dbReference type="GO" id="GO:0003677">
    <property type="term" value="F:DNA binding"/>
    <property type="evidence" value="ECO:0007669"/>
    <property type="project" value="UniProtKB-UniRule"/>
</dbReference>
<keyword evidence="9" id="KW-1185">Reference proteome</keyword>
<dbReference type="EnsemblMetazoa" id="HelroT153549">
    <property type="protein sequence ID" value="HelroP153549"/>
    <property type="gene ID" value="HelroG153549"/>
</dbReference>
<name>T1EL88_HELRO</name>
<dbReference type="STRING" id="6412.T1EL88"/>
<accession>T1EL88</accession>
<evidence type="ECO:0000313" key="8">
    <source>
        <dbReference type="EnsemblMetazoa" id="HelroP153549"/>
    </source>
</evidence>
<dbReference type="PROSITE" id="PS50118">
    <property type="entry name" value="HMG_BOX_2"/>
    <property type="match status" value="1"/>
</dbReference>
<dbReference type="EMBL" id="KB097700">
    <property type="protein sequence ID" value="ESN91512.1"/>
    <property type="molecule type" value="Genomic_DNA"/>
</dbReference>
<organism evidence="8 9">
    <name type="scientific">Helobdella robusta</name>
    <name type="common">Californian leech</name>
    <dbReference type="NCBI Taxonomy" id="6412"/>
    <lineage>
        <taxon>Eukaryota</taxon>
        <taxon>Metazoa</taxon>
        <taxon>Spiralia</taxon>
        <taxon>Lophotrochozoa</taxon>
        <taxon>Annelida</taxon>
        <taxon>Clitellata</taxon>
        <taxon>Hirudinea</taxon>
        <taxon>Rhynchobdellida</taxon>
        <taxon>Glossiphoniidae</taxon>
        <taxon>Helobdella</taxon>
    </lineage>
</organism>
<evidence type="ECO:0000256" key="3">
    <source>
        <dbReference type="ARBA" id="ARBA00023163"/>
    </source>
</evidence>
<dbReference type="KEGG" id="hro:HELRODRAFT_153549"/>
<protein>
    <recommendedName>
        <fullName evidence="6">HMG box domain-containing protein</fullName>
    </recommendedName>
</protein>
<keyword evidence="3" id="KW-0804">Transcription</keyword>
<dbReference type="GeneID" id="20197338"/>
<sequence length="72" mass="8821">HVKRPMNAFMIWAKQERKRILNMCPEMHNSNVSKILGMKWKRMSLDDKQPYFAEQMRLNRVHMESHPGYKYK</sequence>
<dbReference type="InterPro" id="IPR051356">
    <property type="entry name" value="SOX/SOX-like_TF"/>
</dbReference>
<feature type="domain" description="HMG box" evidence="6">
    <location>
        <begin position="2"/>
        <end position="70"/>
    </location>
</feature>
<evidence type="ECO:0000256" key="1">
    <source>
        <dbReference type="ARBA" id="ARBA00023015"/>
    </source>
</evidence>
<dbReference type="InterPro" id="IPR036910">
    <property type="entry name" value="HMG_box_dom_sf"/>
</dbReference>
<dbReference type="HOGENOM" id="CLU_082854_5_3_1"/>
<proteinExistence type="predicted"/>
<dbReference type="CTD" id="20197338"/>
<reference evidence="9" key="1">
    <citation type="submission" date="2012-12" db="EMBL/GenBank/DDBJ databases">
        <authorList>
            <person name="Hellsten U."/>
            <person name="Grimwood J."/>
            <person name="Chapman J.A."/>
            <person name="Shapiro H."/>
            <person name="Aerts A."/>
            <person name="Otillar R.P."/>
            <person name="Terry A.Y."/>
            <person name="Boore J.L."/>
            <person name="Simakov O."/>
            <person name="Marletaz F."/>
            <person name="Cho S.-J."/>
            <person name="Edsinger-Gonzales E."/>
            <person name="Havlak P."/>
            <person name="Kuo D.-H."/>
            <person name="Larsson T."/>
            <person name="Lv J."/>
            <person name="Arendt D."/>
            <person name="Savage R."/>
            <person name="Osoegawa K."/>
            <person name="de Jong P."/>
            <person name="Lindberg D.R."/>
            <person name="Seaver E.C."/>
            <person name="Weisblat D.A."/>
            <person name="Putnam N.H."/>
            <person name="Grigoriev I.V."/>
            <person name="Rokhsar D.S."/>
        </authorList>
    </citation>
    <scope>NUCLEOTIDE SEQUENCE</scope>
</reference>
<dbReference type="PANTHER" id="PTHR45789:SF2">
    <property type="entry name" value="FI18025P1"/>
    <property type="match status" value="1"/>
</dbReference>
<dbReference type="OrthoDB" id="6247875at2759"/>
<feature type="DNA-binding region" description="HMG box" evidence="5">
    <location>
        <begin position="2"/>
        <end position="70"/>
    </location>
</feature>
<evidence type="ECO:0000259" key="6">
    <source>
        <dbReference type="PROSITE" id="PS50118"/>
    </source>
</evidence>
<dbReference type="Pfam" id="PF00505">
    <property type="entry name" value="HMG_box"/>
    <property type="match status" value="1"/>
</dbReference>
<reference evidence="8" key="3">
    <citation type="submission" date="2015-06" db="UniProtKB">
        <authorList>
            <consortium name="EnsemblMetazoa"/>
        </authorList>
    </citation>
    <scope>IDENTIFICATION</scope>
</reference>
<dbReference type="PANTHER" id="PTHR45789">
    <property type="entry name" value="FI18025P1"/>
    <property type="match status" value="1"/>
</dbReference>
<dbReference type="GO" id="GO:0005634">
    <property type="term" value="C:nucleus"/>
    <property type="evidence" value="ECO:0007669"/>
    <property type="project" value="UniProtKB-UniRule"/>
</dbReference>
<dbReference type="InParanoid" id="T1EL88"/>
<keyword evidence="4 5" id="KW-0539">Nucleus</keyword>
<reference evidence="7 9" key="2">
    <citation type="journal article" date="2013" name="Nature">
        <title>Insights into bilaterian evolution from three spiralian genomes.</title>
        <authorList>
            <person name="Simakov O."/>
            <person name="Marletaz F."/>
            <person name="Cho S.J."/>
            <person name="Edsinger-Gonzales E."/>
            <person name="Havlak P."/>
            <person name="Hellsten U."/>
            <person name="Kuo D.H."/>
            <person name="Larsson T."/>
            <person name="Lv J."/>
            <person name="Arendt D."/>
            <person name="Savage R."/>
            <person name="Osoegawa K."/>
            <person name="de Jong P."/>
            <person name="Grimwood J."/>
            <person name="Chapman J.A."/>
            <person name="Shapiro H."/>
            <person name="Aerts A."/>
            <person name="Otillar R.P."/>
            <person name="Terry A.Y."/>
            <person name="Boore J.L."/>
            <person name="Grigoriev I.V."/>
            <person name="Lindberg D.R."/>
            <person name="Seaver E.C."/>
            <person name="Weisblat D.A."/>
            <person name="Putnam N.H."/>
            <person name="Rokhsar D.S."/>
        </authorList>
    </citation>
    <scope>NUCLEOTIDE SEQUENCE</scope>
</reference>
<evidence type="ECO:0000313" key="9">
    <source>
        <dbReference type="Proteomes" id="UP000015101"/>
    </source>
</evidence>
<evidence type="ECO:0000256" key="5">
    <source>
        <dbReference type="PROSITE-ProRule" id="PRU00267"/>
    </source>
</evidence>
<keyword evidence="1" id="KW-0805">Transcription regulation</keyword>
<dbReference type="Gene3D" id="1.10.30.10">
    <property type="entry name" value="High mobility group box domain"/>
    <property type="match status" value="1"/>
</dbReference>
<gene>
    <name evidence="8" type="primary">20197338</name>
    <name evidence="7" type="ORF">HELRODRAFT_153549</name>
</gene>
<dbReference type="eggNOG" id="KOG0528">
    <property type="taxonomic scope" value="Eukaryota"/>
</dbReference>
<dbReference type="Proteomes" id="UP000015101">
    <property type="component" value="Unassembled WGS sequence"/>
</dbReference>
<dbReference type="InterPro" id="IPR009071">
    <property type="entry name" value="HMG_box_dom"/>
</dbReference>
<dbReference type="EMBL" id="AMQM01002092">
    <property type="status" value="NOT_ANNOTATED_CDS"/>
    <property type="molecule type" value="Genomic_DNA"/>
</dbReference>
<dbReference type="RefSeq" id="XP_009030360.1">
    <property type="nucleotide sequence ID" value="XM_009032112.1"/>
</dbReference>
<dbReference type="FunCoup" id="T1EL88">
    <property type="interactions" value="169"/>
</dbReference>
<keyword evidence="2 5" id="KW-0238">DNA-binding</keyword>
<evidence type="ECO:0000256" key="2">
    <source>
        <dbReference type="ARBA" id="ARBA00023125"/>
    </source>
</evidence>
<evidence type="ECO:0000256" key="4">
    <source>
        <dbReference type="ARBA" id="ARBA00023242"/>
    </source>
</evidence>
<dbReference type="FunFam" id="1.10.30.10:FF:000003">
    <property type="entry name" value="Putative transcription factor SOX-6"/>
    <property type="match status" value="1"/>
</dbReference>
<dbReference type="AlphaFoldDB" id="T1EL88"/>
<dbReference type="SUPFAM" id="SSF47095">
    <property type="entry name" value="HMG-box"/>
    <property type="match status" value="1"/>
</dbReference>